<keyword evidence="2" id="KW-0472">Membrane</keyword>
<feature type="transmembrane region" description="Helical" evidence="2">
    <location>
        <begin position="114"/>
        <end position="138"/>
    </location>
</feature>
<keyword evidence="4" id="KW-0378">Hydrolase</keyword>
<name>A0ABY4N6V4_9MICO</name>
<feature type="transmembrane region" description="Helical" evidence="2">
    <location>
        <begin position="74"/>
        <end position="94"/>
    </location>
</feature>
<feature type="region of interest" description="Disordered" evidence="1">
    <location>
        <begin position="338"/>
        <end position="366"/>
    </location>
</feature>
<dbReference type="InterPro" id="IPR003675">
    <property type="entry name" value="Rce1/LyrA-like_dom"/>
</dbReference>
<dbReference type="Pfam" id="PF02517">
    <property type="entry name" value="Rce1-like"/>
    <property type="match status" value="1"/>
</dbReference>
<keyword evidence="4" id="KW-0482">Metalloprotease</keyword>
<evidence type="ECO:0000256" key="1">
    <source>
        <dbReference type="SAM" id="MobiDB-lite"/>
    </source>
</evidence>
<dbReference type="PANTHER" id="PTHR35797">
    <property type="entry name" value="PROTEASE-RELATED"/>
    <property type="match status" value="1"/>
</dbReference>
<evidence type="ECO:0000259" key="3">
    <source>
        <dbReference type="Pfam" id="PF02517"/>
    </source>
</evidence>
<feature type="transmembrane region" description="Helical" evidence="2">
    <location>
        <begin position="274"/>
        <end position="299"/>
    </location>
</feature>
<keyword evidence="5" id="KW-1185">Reference proteome</keyword>
<evidence type="ECO:0000313" key="5">
    <source>
        <dbReference type="Proteomes" id="UP001055868"/>
    </source>
</evidence>
<feature type="domain" description="CAAX prenyl protease 2/Lysostaphin resistance protein A-like" evidence="3">
    <location>
        <begin position="178"/>
        <end position="282"/>
    </location>
</feature>
<evidence type="ECO:0000256" key="2">
    <source>
        <dbReference type="SAM" id="Phobius"/>
    </source>
</evidence>
<protein>
    <submittedName>
        <fullName evidence="4">CPBP family intramembrane metalloprotease</fullName>
    </submittedName>
</protein>
<feature type="transmembrane region" description="Helical" evidence="2">
    <location>
        <begin position="169"/>
        <end position="192"/>
    </location>
</feature>
<organism evidence="4 5">
    <name type="scientific">Brachybacterium kimchii</name>
    <dbReference type="NCBI Taxonomy" id="2942909"/>
    <lineage>
        <taxon>Bacteria</taxon>
        <taxon>Bacillati</taxon>
        <taxon>Actinomycetota</taxon>
        <taxon>Actinomycetes</taxon>
        <taxon>Micrococcales</taxon>
        <taxon>Dermabacteraceae</taxon>
        <taxon>Brachybacterium</taxon>
    </lineage>
</organism>
<dbReference type="InterPro" id="IPR042150">
    <property type="entry name" value="MmRce1-like"/>
</dbReference>
<dbReference type="PANTHER" id="PTHR35797:SF1">
    <property type="entry name" value="PROTEASE"/>
    <property type="match status" value="1"/>
</dbReference>
<dbReference type="EMBL" id="CP097218">
    <property type="protein sequence ID" value="UQN30283.1"/>
    <property type="molecule type" value="Genomic_DNA"/>
</dbReference>
<dbReference type="GO" id="GO:0008237">
    <property type="term" value="F:metallopeptidase activity"/>
    <property type="evidence" value="ECO:0007669"/>
    <property type="project" value="UniProtKB-KW"/>
</dbReference>
<feature type="transmembrane region" description="Helical" evidence="2">
    <location>
        <begin position="213"/>
        <end position="235"/>
    </location>
</feature>
<keyword evidence="2" id="KW-0812">Transmembrane</keyword>
<keyword evidence="2" id="KW-1133">Transmembrane helix</keyword>
<sequence length="366" mass="38587">MSTAAQNPAPEHSVPHASAAPQRPAPRIVPPVILDRVPWKRVGLFVLLAYVIFAVFAAPFWFLPGGIANPFFTLVIAVGMWAPALASIIMAKGVERTNWRTRVGLRFRGRWRGILAWSVIGVVAIAAVILLTSVITVLRGVPGDLTGGTWLAVGTQQISDLTGADIPPIAFVLIMAFNLVFGLVVTAFATLGEEIGWRGWLWPALRPLGRVRAALVMGVIWALWHTPVMAIGYNYPGVARYVAIPFFILPCIVMSLLFCGLADRAGGSPLPSTWAHAAVNALGATLLGIFSTMATGAALNPLIDTQAGIIGVVLLLITAAVIVPWRARRPIVRGLPSAPVPSDASPASAHASDPAPSAPGSGRIEG</sequence>
<feature type="region of interest" description="Disordered" evidence="1">
    <location>
        <begin position="1"/>
        <end position="23"/>
    </location>
</feature>
<keyword evidence="4" id="KW-0645">Protease</keyword>
<evidence type="ECO:0000313" key="4">
    <source>
        <dbReference type="EMBL" id="UQN30283.1"/>
    </source>
</evidence>
<proteinExistence type="predicted"/>
<dbReference type="RefSeq" id="WP_249479440.1">
    <property type="nucleotide sequence ID" value="NZ_CP097218.1"/>
</dbReference>
<reference evidence="4" key="1">
    <citation type="submission" date="2022-05" db="EMBL/GenBank/DDBJ databases">
        <title>Genomic analysis of Brachybacterium sp. CBA3104.</title>
        <authorList>
            <person name="Roh S.W."/>
            <person name="Kim Y.B."/>
            <person name="Kim Y."/>
        </authorList>
    </citation>
    <scope>NUCLEOTIDE SEQUENCE</scope>
    <source>
        <strain evidence="4">CBA3104</strain>
    </source>
</reference>
<accession>A0ABY4N6V4</accession>
<feature type="transmembrane region" description="Helical" evidence="2">
    <location>
        <begin position="241"/>
        <end position="262"/>
    </location>
</feature>
<gene>
    <name evidence="4" type="ORF">M4486_02745</name>
</gene>
<feature type="transmembrane region" description="Helical" evidence="2">
    <location>
        <begin position="305"/>
        <end position="325"/>
    </location>
</feature>
<dbReference type="Proteomes" id="UP001055868">
    <property type="component" value="Chromosome"/>
</dbReference>
<feature type="transmembrane region" description="Helical" evidence="2">
    <location>
        <begin position="42"/>
        <end position="62"/>
    </location>
</feature>